<proteinExistence type="predicted"/>
<protein>
    <recommendedName>
        <fullName evidence="7">Major facilitator superfamily (MFS) profile domain-containing protein</fullName>
    </recommendedName>
</protein>
<feature type="transmembrane region" description="Helical" evidence="6">
    <location>
        <begin position="206"/>
        <end position="226"/>
    </location>
</feature>
<accession>A0A1V6SPF2</accession>
<evidence type="ECO:0000256" key="2">
    <source>
        <dbReference type="ARBA" id="ARBA00022692"/>
    </source>
</evidence>
<keyword evidence="2 6" id="KW-0812">Transmembrane</keyword>
<feature type="transmembrane region" description="Helical" evidence="6">
    <location>
        <begin position="118"/>
        <end position="136"/>
    </location>
</feature>
<keyword evidence="4 6" id="KW-0472">Membrane</keyword>
<feature type="transmembrane region" description="Helical" evidence="6">
    <location>
        <begin position="94"/>
        <end position="111"/>
    </location>
</feature>
<dbReference type="PANTHER" id="PTHR23502">
    <property type="entry name" value="MAJOR FACILITATOR SUPERFAMILY"/>
    <property type="match status" value="1"/>
</dbReference>
<feature type="transmembrane region" description="Helical" evidence="6">
    <location>
        <begin position="425"/>
        <end position="449"/>
    </location>
</feature>
<feature type="domain" description="Major facilitator superfamily (MFS) profile" evidence="7">
    <location>
        <begin position="51"/>
        <end position="515"/>
    </location>
</feature>
<dbReference type="Pfam" id="PF07690">
    <property type="entry name" value="MFS_1"/>
    <property type="match status" value="1"/>
</dbReference>
<evidence type="ECO:0000256" key="6">
    <source>
        <dbReference type="SAM" id="Phobius"/>
    </source>
</evidence>
<feature type="transmembrane region" description="Helical" evidence="6">
    <location>
        <begin position="461"/>
        <end position="480"/>
    </location>
</feature>
<keyword evidence="3 6" id="KW-1133">Transmembrane helix</keyword>
<sequence>MSADDYTSFPPGTHMLDNQSKGNEKQDIILNPTPSNDPDDPLNWSTLRKTVNFGLTCTYVFLTFVLLEIGSVAFDVYEADLGLSLGNITQAGGASYVGLALGCLFTVPCVHRFGRRPLYLISATIQLTCAIWYAKFKTAGEMIVIGLLSGLGASTSEAIVMITIVDLFFVHQHARMNGIFLFMQSLGSLGGPIAGGYIILKMQWRWMWWIVAICLAANFLLVLFFFEESKFVPRTKAGYSKISKRYENSNANDTSSTDSGDLSYGSDEPLYESNDKMESQSYPRKTYFERFALVTKTEGPILQNFYRPLFVPFIFPAVLFTATQYGMIQSWFTATTTAGSELLKEAPYYFEPNDIGLFNLGGFVGCLLATFTITFLSDWLAVQQARRNRGVFEPEMRLWLLFPAIVLNSVGSWIFGIGISKGWHWMVLAVGNGIFGFGFMVTADVALTYLTDCYPLILNDALVGVVFIRNVFSMIVKFPFASWLGAMGVQNVFIMIGAISFASMIVPGLFMIYGKHWRTRTSLKYTEYAAYQQSARPGTHH</sequence>
<evidence type="ECO:0000256" key="3">
    <source>
        <dbReference type="ARBA" id="ARBA00022989"/>
    </source>
</evidence>
<feature type="transmembrane region" description="Helical" evidence="6">
    <location>
        <begin position="357"/>
        <end position="377"/>
    </location>
</feature>
<gene>
    <name evidence="8" type="ORF">PENSTE_c026G08711</name>
</gene>
<evidence type="ECO:0000256" key="5">
    <source>
        <dbReference type="SAM" id="MobiDB-lite"/>
    </source>
</evidence>
<evidence type="ECO:0000256" key="1">
    <source>
        <dbReference type="ARBA" id="ARBA00004141"/>
    </source>
</evidence>
<dbReference type="GO" id="GO:0005886">
    <property type="term" value="C:plasma membrane"/>
    <property type="evidence" value="ECO:0007669"/>
    <property type="project" value="TreeGrafter"/>
</dbReference>
<name>A0A1V6SPF2_9EURO</name>
<dbReference type="STRING" id="303698.A0A1V6SPF2"/>
<dbReference type="Proteomes" id="UP000191285">
    <property type="component" value="Unassembled WGS sequence"/>
</dbReference>
<reference evidence="9" key="1">
    <citation type="journal article" date="2017" name="Nat. Microbiol.">
        <title>Global analysis of biosynthetic gene clusters reveals vast potential of secondary metabolite production in Penicillium species.</title>
        <authorList>
            <person name="Nielsen J.C."/>
            <person name="Grijseels S."/>
            <person name="Prigent S."/>
            <person name="Ji B."/>
            <person name="Dainat J."/>
            <person name="Nielsen K.F."/>
            <person name="Frisvad J.C."/>
            <person name="Workman M."/>
            <person name="Nielsen J."/>
        </authorList>
    </citation>
    <scope>NUCLEOTIDE SEQUENCE [LARGE SCALE GENOMIC DNA]</scope>
    <source>
        <strain evidence="9">IBT 24891</strain>
    </source>
</reference>
<evidence type="ECO:0000313" key="9">
    <source>
        <dbReference type="Proteomes" id="UP000191285"/>
    </source>
</evidence>
<comment type="subcellular location">
    <subcellularLocation>
        <location evidence="1">Membrane</location>
        <topology evidence="1">Multi-pass membrane protein</topology>
    </subcellularLocation>
</comment>
<dbReference type="InterPro" id="IPR011701">
    <property type="entry name" value="MFS"/>
</dbReference>
<feature type="transmembrane region" description="Helical" evidence="6">
    <location>
        <begin position="309"/>
        <end position="328"/>
    </location>
</feature>
<dbReference type="EMBL" id="MLKD01000026">
    <property type="protein sequence ID" value="OQE15866.1"/>
    <property type="molecule type" value="Genomic_DNA"/>
</dbReference>
<dbReference type="PANTHER" id="PTHR23502:SF50">
    <property type="entry name" value="TRANSPORTER, PUTATIVE (AFU_ORTHOLOGUE AFUA_5G00430)-RELATED"/>
    <property type="match status" value="1"/>
</dbReference>
<feature type="transmembrane region" description="Helical" evidence="6">
    <location>
        <begin position="53"/>
        <end position="74"/>
    </location>
</feature>
<evidence type="ECO:0000259" key="7">
    <source>
        <dbReference type="PROSITE" id="PS50850"/>
    </source>
</evidence>
<dbReference type="InterPro" id="IPR020846">
    <property type="entry name" value="MFS_dom"/>
</dbReference>
<evidence type="ECO:0000313" key="8">
    <source>
        <dbReference type="EMBL" id="OQE15866.1"/>
    </source>
</evidence>
<feature type="region of interest" description="Disordered" evidence="5">
    <location>
        <begin position="1"/>
        <end position="41"/>
    </location>
</feature>
<dbReference type="Gene3D" id="1.20.1250.20">
    <property type="entry name" value="MFS general substrate transporter like domains"/>
    <property type="match status" value="1"/>
</dbReference>
<feature type="transmembrane region" description="Helical" evidence="6">
    <location>
        <begin position="492"/>
        <end position="514"/>
    </location>
</feature>
<feature type="transmembrane region" description="Helical" evidence="6">
    <location>
        <begin position="142"/>
        <end position="169"/>
    </location>
</feature>
<evidence type="ECO:0000256" key="4">
    <source>
        <dbReference type="ARBA" id="ARBA00023136"/>
    </source>
</evidence>
<dbReference type="GO" id="GO:0022857">
    <property type="term" value="F:transmembrane transporter activity"/>
    <property type="evidence" value="ECO:0007669"/>
    <property type="project" value="InterPro"/>
</dbReference>
<dbReference type="InterPro" id="IPR036259">
    <property type="entry name" value="MFS_trans_sf"/>
</dbReference>
<dbReference type="AlphaFoldDB" id="A0A1V6SPF2"/>
<dbReference type="SUPFAM" id="SSF103473">
    <property type="entry name" value="MFS general substrate transporter"/>
    <property type="match status" value="1"/>
</dbReference>
<feature type="transmembrane region" description="Helical" evidence="6">
    <location>
        <begin position="398"/>
        <end position="419"/>
    </location>
</feature>
<dbReference type="PROSITE" id="PS50850">
    <property type="entry name" value="MFS"/>
    <property type="match status" value="1"/>
</dbReference>
<organism evidence="8 9">
    <name type="scientific">Penicillium steckii</name>
    <dbReference type="NCBI Taxonomy" id="303698"/>
    <lineage>
        <taxon>Eukaryota</taxon>
        <taxon>Fungi</taxon>
        <taxon>Dikarya</taxon>
        <taxon>Ascomycota</taxon>
        <taxon>Pezizomycotina</taxon>
        <taxon>Eurotiomycetes</taxon>
        <taxon>Eurotiomycetidae</taxon>
        <taxon>Eurotiales</taxon>
        <taxon>Aspergillaceae</taxon>
        <taxon>Penicillium</taxon>
    </lineage>
</organism>
<keyword evidence="9" id="KW-1185">Reference proteome</keyword>
<feature type="transmembrane region" description="Helical" evidence="6">
    <location>
        <begin position="181"/>
        <end position="200"/>
    </location>
</feature>
<comment type="caution">
    <text evidence="8">The sequence shown here is derived from an EMBL/GenBank/DDBJ whole genome shotgun (WGS) entry which is preliminary data.</text>
</comment>
<dbReference type="OrthoDB" id="5215911at2759"/>